<dbReference type="Proteomes" id="UP000789570">
    <property type="component" value="Unassembled WGS sequence"/>
</dbReference>
<organism evidence="1 2">
    <name type="scientific">Funneliformis caledonium</name>
    <dbReference type="NCBI Taxonomy" id="1117310"/>
    <lineage>
        <taxon>Eukaryota</taxon>
        <taxon>Fungi</taxon>
        <taxon>Fungi incertae sedis</taxon>
        <taxon>Mucoromycota</taxon>
        <taxon>Glomeromycotina</taxon>
        <taxon>Glomeromycetes</taxon>
        <taxon>Glomerales</taxon>
        <taxon>Glomeraceae</taxon>
        <taxon>Funneliformis</taxon>
    </lineage>
</organism>
<protein>
    <submittedName>
        <fullName evidence="1">16820_t:CDS:1</fullName>
    </submittedName>
</protein>
<sequence length="46" mass="5355">KETHVEISARNKEPLRKAKTVRFINVRINVGIEPTRKTRNTRNSVP</sequence>
<dbReference type="EMBL" id="CAJVPQ010013667">
    <property type="protein sequence ID" value="CAG8736697.1"/>
    <property type="molecule type" value="Genomic_DNA"/>
</dbReference>
<comment type="caution">
    <text evidence="1">The sequence shown here is derived from an EMBL/GenBank/DDBJ whole genome shotgun (WGS) entry which is preliminary data.</text>
</comment>
<dbReference type="AlphaFoldDB" id="A0A9N9IHN8"/>
<reference evidence="1" key="1">
    <citation type="submission" date="2021-06" db="EMBL/GenBank/DDBJ databases">
        <authorList>
            <person name="Kallberg Y."/>
            <person name="Tangrot J."/>
            <person name="Rosling A."/>
        </authorList>
    </citation>
    <scope>NUCLEOTIDE SEQUENCE</scope>
    <source>
        <strain evidence="1">UK204</strain>
    </source>
</reference>
<proteinExistence type="predicted"/>
<evidence type="ECO:0000313" key="2">
    <source>
        <dbReference type="Proteomes" id="UP000789570"/>
    </source>
</evidence>
<gene>
    <name evidence="1" type="ORF">FCALED_LOCUS15350</name>
</gene>
<feature type="non-terminal residue" evidence="1">
    <location>
        <position position="1"/>
    </location>
</feature>
<keyword evidence="2" id="KW-1185">Reference proteome</keyword>
<accession>A0A9N9IHN8</accession>
<name>A0A9N9IHN8_9GLOM</name>
<evidence type="ECO:0000313" key="1">
    <source>
        <dbReference type="EMBL" id="CAG8736697.1"/>
    </source>
</evidence>